<comment type="similarity">
    <text evidence="1">Belongs to the AB hydrolase superfamily. AB hydrolase 4 family.</text>
</comment>
<dbReference type="GO" id="GO:0051793">
    <property type="term" value="P:medium-chain fatty acid catabolic process"/>
    <property type="evidence" value="ECO:0007669"/>
    <property type="project" value="TreeGrafter"/>
</dbReference>
<accession>A0A3Q0HD53</accession>
<feature type="domain" description="AB hydrolase-1" evidence="3">
    <location>
        <begin position="128"/>
        <end position="365"/>
    </location>
</feature>
<dbReference type="PIRSF" id="PIRSF005211">
    <property type="entry name" value="Ab_hydro_YheT"/>
    <property type="match status" value="1"/>
</dbReference>
<dbReference type="PANTHER" id="PTHR10794:SF60">
    <property type="entry name" value="PROTEIN ABHD1"/>
    <property type="match status" value="1"/>
</dbReference>
<evidence type="ECO:0000256" key="2">
    <source>
        <dbReference type="PIRSR" id="PIRSR005211-1"/>
    </source>
</evidence>
<evidence type="ECO:0000313" key="4">
    <source>
        <dbReference type="Proteomes" id="UP000189705"/>
    </source>
</evidence>
<dbReference type="GO" id="GO:0008126">
    <property type="term" value="F:acetylesterase activity"/>
    <property type="evidence" value="ECO:0007669"/>
    <property type="project" value="TreeGrafter"/>
</dbReference>
<organism evidence="4 5">
    <name type="scientific">Alligator sinensis</name>
    <name type="common">Chinese alligator</name>
    <dbReference type="NCBI Taxonomy" id="38654"/>
    <lineage>
        <taxon>Eukaryota</taxon>
        <taxon>Metazoa</taxon>
        <taxon>Chordata</taxon>
        <taxon>Craniata</taxon>
        <taxon>Vertebrata</taxon>
        <taxon>Euteleostomi</taxon>
        <taxon>Archelosauria</taxon>
        <taxon>Archosauria</taxon>
        <taxon>Crocodylia</taxon>
        <taxon>Alligatoridae</taxon>
        <taxon>Alligatorinae</taxon>
        <taxon>Alligator</taxon>
    </lineage>
</organism>
<sequence length="409" mass="44544">DSRPPAGCSAEHRLSGGLLGSLPGGCSAEHRLSGGLLGPRRRPLLVAAPPLRAFLERHCPIVCETFYPTPWCFEGRLQTLLRHILLSEPPVLYRSELLRVADGGQLVLDWADNPGSQRYPDPSTRPTLLLLPGATNNSEASYVLHLVHGLLQVGYRCVVLNCRGCKGDELLTPRAFSVANTEDLETAIAHLRAQLPRAPLLAMGFSLGGTLLLHHLARTGHAAGLEAAVAMSPLWDYGEFLNLLEQSLPMVVFHVPLLYFVRRLVKRHRQAIAALLDVDQVLKARTLREIDAQYTAPAFGYGTCEEYVRAASSMSGVLAIRVPLLCLNAADDPFSPLHTIPMELLRQVPHVALLMWPRGGHVGFQEGLLPCRHNFLVRVCIQFAAAVLEQGAELRGLRGDPGTGAGARV</sequence>
<protein>
    <submittedName>
        <fullName evidence="5">Protein ABHD1</fullName>
    </submittedName>
</protein>
<dbReference type="KEGG" id="asn:102373087"/>
<feature type="non-terminal residue" evidence="5">
    <location>
        <position position="1"/>
    </location>
</feature>
<dbReference type="InParanoid" id="A0A3Q0HD53"/>
<dbReference type="GO" id="GO:0047372">
    <property type="term" value="F:monoacylglycerol lipase activity"/>
    <property type="evidence" value="ECO:0007669"/>
    <property type="project" value="TreeGrafter"/>
</dbReference>
<dbReference type="Pfam" id="PF12697">
    <property type="entry name" value="Abhydrolase_6"/>
    <property type="match status" value="1"/>
</dbReference>
<dbReference type="InterPro" id="IPR012020">
    <property type="entry name" value="ABHD4"/>
</dbReference>
<feature type="active site" description="Charge relay system" evidence="2">
    <location>
        <position position="361"/>
    </location>
</feature>
<dbReference type="GO" id="GO:0051792">
    <property type="term" value="P:medium-chain fatty acid biosynthetic process"/>
    <property type="evidence" value="ECO:0007669"/>
    <property type="project" value="TreeGrafter"/>
</dbReference>
<dbReference type="RefSeq" id="XP_025069909.1">
    <property type="nucleotide sequence ID" value="XM_025214124.1"/>
</dbReference>
<reference evidence="5" key="1">
    <citation type="submission" date="2025-08" db="UniProtKB">
        <authorList>
            <consortium name="RefSeq"/>
        </authorList>
    </citation>
    <scope>IDENTIFICATION</scope>
</reference>
<dbReference type="InterPro" id="IPR000073">
    <property type="entry name" value="AB_hydrolase_1"/>
</dbReference>
<dbReference type="AlphaFoldDB" id="A0A3Q0HD53"/>
<dbReference type="GeneID" id="102373087"/>
<feature type="active site" description="Charge relay system" evidence="2">
    <location>
        <position position="332"/>
    </location>
</feature>
<feature type="active site" description="Charge relay system" evidence="2">
    <location>
        <position position="206"/>
    </location>
</feature>
<keyword evidence="4" id="KW-1185">Reference proteome</keyword>
<gene>
    <name evidence="5" type="primary">ABHD1</name>
</gene>
<dbReference type="SUPFAM" id="SSF53474">
    <property type="entry name" value="alpha/beta-Hydrolases"/>
    <property type="match status" value="1"/>
</dbReference>
<evidence type="ECO:0000259" key="3">
    <source>
        <dbReference type="Pfam" id="PF12697"/>
    </source>
</evidence>
<dbReference type="InterPro" id="IPR050960">
    <property type="entry name" value="AB_hydrolase_4_sf"/>
</dbReference>
<dbReference type="CTD" id="84696"/>
<dbReference type="PANTHER" id="PTHR10794">
    <property type="entry name" value="ABHYDROLASE DOMAIN-CONTAINING PROTEIN"/>
    <property type="match status" value="1"/>
</dbReference>
<dbReference type="Gene3D" id="3.40.50.1820">
    <property type="entry name" value="alpha/beta hydrolase"/>
    <property type="match status" value="1"/>
</dbReference>
<dbReference type="InterPro" id="IPR029058">
    <property type="entry name" value="AB_hydrolase_fold"/>
</dbReference>
<name>A0A3Q0HD53_ALLSI</name>
<evidence type="ECO:0000256" key="1">
    <source>
        <dbReference type="ARBA" id="ARBA00010884"/>
    </source>
</evidence>
<proteinExistence type="inferred from homology"/>
<evidence type="ECO:0000313" key="5">
    <source>
        <dbReference type="RefSeq" id="XP_025069909.1"/>
    </source>
</evidence>
<dbReference type="Proteomes" id="UP000189705">
    <property type="component" value="Unplaced"/>
</dbReference>